<gene>
    <name evidence="1" type="ORF">PAI11_33090</name>
</gene>
<protein>
    <submittedName>
        <fullName evidence="1">Uncharacterized protein</fullName>
    </submittedName>
</protein>
<name>H0E8Z5_9ACTN</name>
<reference evidence="1 2" key="1">
    <citation type="journal article" date="2013" name="Biodegradation">
        <title>Quantitative proteomic analysis of ibuprofen-degrading Patulibacter sp. strain I11.</title>
        <authorList>
            <person name="Almeida B."/>
            <person name="Kjeldal H."/>
            <person name="Lolas I."/>
            <person name="Knudsen A.D."/>
            <person name="Carvalho G."/>
            <person name="Nielsen K.L."/>
            <person name="Barreto Crespo M.T."/>
            <person name="Stensballe A."/>
            <person name="Nielsen J.L."/>
        </authorList>
    </citation>
    <scope>NUCLEOTIDE SEQUENCE [LARGE SCALE GENOMIC DNA]</scope>
    <source>
        <strain evidence="1 2">I11</strain>
    </source>
</reference>
<comment type="caution">
    <text evidence="1">The sequence shown here is derived from an EMBL/GenBank/DDBJ whole genome shotgun (WGS) entry which is preliminary data.</text>
</comment>
<evidence type="ECO:0000313" key="2">
    <source>
        <dbReference type="Proteomes" id="UP000005143"/>
    </source>
</evidence>
<dbReference type="Proteomes" id="UP000005143">
    <property type="component" value="Unassembled WGS sequence"/>
</dbReference>
<proteinExistence type="predicted"/>
<organism evidence="1 2">
    <name type="scientific">Patulibacter medicamentivorans</name>
    <dbReference type="NCBI Taxonomy" id="1097667"/>
    <lineage>
        <taxon>Bacteria</taxon>
        <taxon>Bacillati</taxon>
        <taxon>Actinomycetota</taxon>
        <taxon>Thermoleophilia</taxon>
        <taxon>Solirubrobacterales</taxon>
        <taxon>Patulibacteraceae</taxon>
        <taxon>Patulibacter</taxon>
    </lineage>
</organism>
<dbReference type="AlphaFoldDB" id="H0E8Z5"/>
<dbReference type="EMBL" id="AGUD01000249">
    <property type="protein sequence ID" value="EHN09848.1"/>
    <property type="molecule type" value="Genomic_DNA"/>
</dbReference>
<keyword evidence="2" id="KW-1185">Reference proteome</keyword>
<evidence type="ECO:0000313" key="1">
    <source>
        <dbReference type="EMBL" id="EHN09848.1"/>
    </source>
</evidence>
<sequence length="384" mass="39960">MAVLLVGGVAALVLRGDDQGSPEARRGAVQAVVGLARTVVARPTPTPRQICQAVGPRTRHQLATLARYLARPQGSCRALPARVLRITLEPLAGTAGKPLEASVDGTTAIVRIADGPEVSRATLRGRHWRADPAAGGVGAWRLETARRCSAALTSARLSPLSIDQGRYRQAMTTRLRGVSAVLEMLRRAPDGLAGRVAQPRAALTELQNGLRRGLRAVDGGHLSRDAPDPSQLPSLLQLLESFPALRDLGVPCLGGPAAPPATVEAGNRTCTQVRKPVDGVYRNIGRATDLPTVAAEFDRLVGIWSGVAQQVATSNLAGAARLTPVRSEAVASAQRASALAATLAAAAREGREDAVAADQLNLAQQALLDGLIALGFGWCGNVGV</sequence>
<accession>H0E8Z5</accession>